<evidence type="ECO:0000256" key="1">
    <source>
        <dbReference type="ARBA" id="ARBA00005790"/>
    </source>
</evidence>
<keyword evidence="6 9" id="KW-0418">Kinase</keyword>
<dbReference type="InterPro" id="IPR008144">
    <property type="entry name" value="Guanylate_kin-like_dom"/>
</dbReference>
<dbReference type="RefSeq" id="WP_054534519.1">
    <property type="nucleotide sequence ID" value="NZ_LGKP01000019.1"/>
</dbReference>
<dbReference type="AlphaFoldDB" id="A0A0P6XS01"/>
<dbReference type="InterPro" id="IPR020590">
    <property type="entry name" value="Guanylate_kinase_CS"/>
</dbReference>
<dbReference type="PATRIC" id="fig|70996.4.peg.2735"/>
<dbReference type="Proteomes" id="UP000050277">
    <property type="component" value="Unassembled WGS sequence"/>
</dbReference>
<keyword evidence="4 9" id="KW-0808">Transferase</keyword>
<evidence type="ECO:0000256" key="6">
    <source>
        <dbReference type="ARBA" id="ARBA00022777"/>
    </source>
</evidence>
<reference evidence="11 12" key="1">
    <citation type="submission" date="2015-07" db="EMBL/GenBank/DDBJ databases">
        <title>Whole genome sequence of Herpetosiphon geysericola DSM 7119.</title>
        <authorList>
            <person name="Hemp J."/>
            <person name="Ward L.M."/>
            <person name="Pace L.A."/>
            <person name="Fischer W.W."/>
        </authorList>
    </citation>
    <scope>NUCLEOTIDE SEQUENCE [LARGE SCALE GENOMIC DNA]</scope>
    <source>
        <strain evidence="11 12">DSM 7119</strain>
    </source>
</reference>
<dbReference type="EC" id="2.7.4.8" evidence="2 9"/>
<evidence type="ECO:0000256" key="7">
    <source>
        <dbReference type="ARBA" id="ARBA00022840"/>
    </source>
</evidence>
<dbReference type="PROSITE" id="PS50052">
    <property type="entry name" value="GUANYLATE_KINASE_2"/>
    <property type="match status" value="1"/>
</dbReference>
<feature type="binding site" evidence="9">
    <location>
        <begin position="24"/>
        <end position="31"/>
    </location>
    <ligand>
        <name>ATP</name>
        <dbReference type="ChEBI" id="CHEBI:30616"/>
    </ligand>
</feature>
<keyword evidence="7 9" id="KW-0067">ATP-binding</keyword>
<dbReference type="PANTHER" id="PTHR23117:SF13">
    <property type="entry name" value="GUANYLATE KINASE"/>
    <property type="match status" value="1"/>
</dbReference>
<dbReference type="STRING" id="70996.SE18_11075"/>
<protein>
    <recommendedName>
        <fullName evidence="3 9">Guanylate kinase</fullName>
        <ecNumber evidence="2 9">2.7.4.8</ecNumber>
    </recommendedName>
    <alternativeName>
        <fullName evidence="8 9">GMP kinase</fullName>
    </alternativeName>
</protein>
<name>A0A0P6XS01_9CHLR</name>
<comment type="similarity">
    <text evidence="1 9">Belongs to the guanylate kinase family.</text>
</comment>
<dbReference type="CDD" id="cd00071">
    <property type="entry name" value="GMPK"/>
    <property type="match status" value="1"/>
</dbReference>
<dbReference type="FunFam" id="3.30.63.10:FF:000002">
    <property type="entry name" value="Guanylate kinase 1"/>
    <property type="match status" value="1"/>
</dbReference>
<dbReference type="HAMAP" id="MF_00328">
    <property type="entry name" value="Guanylate_kinase"/>
    <property type="match status" value="1"/>
</dbReference>
<proteinExistence type="inferred from homology"/>
<dbReference type="Pfam" id="PF00625">
    <property type="entry name" value="Guanylate_kin"/>
    <property type="match status" value="1"/>
</dbReference>
<comment type="subcellular location">
    <subcellularLocation>
        <location evidence="9">Cytoplasm</location>
    </subcellularLocation>
</comment>
<dbReference type="GO" id="GO:0004385">
    <property type="term" value="F:GMP kinase activity"/>
    <property type="evidence" value="ECO:0007669"/>
    <property type="project" value="UniProtKB-UniRule"/>
</dbReference>
<evidence type="ECO:0000256" key="2">
    <source>
        <dbReference type="ARBA" id="ARBA00012961"/>
    </source>
</evidence>
<dbReference type="PROSITE" id="PS00856">
    <property type="entry name" value="GUANYLATE_KINASE_1"/>
    <property type="match status" value="1"/>
</dbReference>
<dbReference type="NCBIfam" id="NF011325">
    <property type="entry name" value="PRK14738.1"/>
    <property type="match status" value="1"/>
</dbReference>
<keyword evidence="9" id="KW-0963">Cytoplasm</keyword>
<accession>A0A0P6XS01</accession>
<evidence type="ECO:0000256" key="4">
    <source>
        <dbReference type="ARBA" id="ARBA00022679"/>
    </source>
</evidence>
<dbReference type="GO" id="GO:0005524">
    <property type="term" value="F:ATP binding"/>
    <property type="evidence" value="ECO:0007669"/>
    <property type="project" value="UniProtKB-UniRule"/>
</dbReference>
<organism evidence="11 12">
    <name type="scientific">Herpetosiphon geysericola</name>
    <dbReference type="NCBI Taxonomy" id="70996"/>
    <lineage>
        <taxon>Bacteria</taxon>
        <taxon>Bacillati</taxon>
        <taxon>Chloroflexota</taxon>
        <taxon>Chloroflexia</taxon>
        <taxon>Herpetosiphonales</taxon>
        <taxon>Herpetosiphonaceae</taxon>
        <taxon>Herpetosiphon</taxon>
    </lineage>
</organism>
<dbReference type="PANTHER" id="PTHR23117">
    <property type="entry name" value="GUANYLATE KINASE-RELATED"/>
    <property type="match status" value="1"/>
</dbReference>
<dbReference type="Gene3D" id="3.40.50.300">
    <property type="entry name" value="P-loop containing nucleotide triphosphate hydrolases"/>
    <property type="match status" value="1"/>
</dbReference>
<evidence type="ECO:0000256" key="3">
    <source>
        <dbReference type="ARBA" id="ARBA00016296"/>
    </source>
</evidence>
<evidence type="ECO:0000256" key="9">
    <source>
        <dbReference type="HAMAP-Rule" id="MF_00328"/>
    </source>
</evidence>
<dbReference type="InterPro" id="IPR008145">
    <property type="entry name" value="GK/Ca_channel_bsu"/>
</dbReference>
<dbReference type="OrthoDB" id="9808150at2"/>
<dbReference type="GO" id="GO:0005829">
    <property type="term" value="C:cytosol"/>
    <property type="evidence" value="ECO:0007669"/>
    <property type="project" value="TreeGrafter"/>
</dbReference>
<dbReference type="InterPro" id="IPR027417">
    <property type="entry name" value="P-loop_NTPase"/>
</dbReference>
<evidence type="ECO:0000313" key="12">
    <source>
        <dbReference type="Proteomes" id="UP000050277"/>
    </source>
</evidence>
<comment type="function">
    <text evidence="9">Essential for recycling GMP and indirectly, cGMP.</text>
</comment>
<dbReference type="EMBL" id="LGKP01000019">
    <property type="protein sequence ID" value="KPL87030.1"/>
    <property type="molecule type" value="Genomic_DNA"/>
</dbReference>
<gene>
    <name evidence="9 11" type="primary">gmk</name>
    <name evidence="11" type="ORF">SE18_11075</name>
</gene>
<feature type="domain" description="Guanylate kinase-like" evidence="10">
    <location>
        <begin position="17"/>
        <end position="197"/>
    </location>
</feature>
<dbReference type="SMART" id="SM00072">
    <property type="entry name" value="GuKc"/>
    <property type="match status" value="1"/>
</dbReference>
<dbReference type="InterPro" id="IPR017665">
    <property type="entry name" value="Guanylate_kinase"/>
</dbReference>
<dbReference type="Gene3D" id="3.30.63.10">
    <property type="entry name" value="Guanylate Kinase phosphate binding domain"/>
    <property type="match status" value="1"/>
</dbReference>
<sequence length="210" mass="23571">MSHPELNPILHNQAPVPLLVIISGPSGVGKDTVLMRMREFGMPFHFVVTTTSRGQRPGEVEGFDYNFISKDEFETMIANNDLLEHAVVYGEYKGIPKSQVRDALASGKDVILRIDVQGAATMRKLVPDAVLIFIVPPSSAELANRLRLRRTESAEGLERRMALAEEEMGRVDEFDYVVMNPESRPDEAASMIQAIIRAEKSRIRPRRIKL</sequence>
<evidence type="ECO:0000256" key="5">
    <source>
        <dbReference type="ARBA" id="ARBA00022741"/>
    </source>
</evidence>
<evidence type="ECO:0000313" key="11">
    <source>
        <dbReference type="EMBL" id="KPL87030.1"/>
    </source>
</evidence>
<evidence type="ECO:0000259" key="10">
    <source>
        <dbReference type="PROSITE" id="PS50052"/>
    </source>
</evidence>
<comment type="catalytic activity">
    <reaction evidence="9">
        <text>GMP + ATP = GDP + ADP</text>
        <dbReference type="Rhea" id="RHEA:20780"/>
        <dbReference type="ChEBI" id="CHEBI:30616"/>
        <dbReference type="ChEBI" id="CHEBI:58115"/>
        <dbReference type="ChEBI" id="CHEBI:58189"/>
        <dbReference type="ChEBI" id="CHEBI:456216"/>
        <dbReference type="EC" id="2.7.4.8"/>
    </reaction>
</comment>
<comment type="caution">
    <text evidence="11">The sequence shown here is derived from an EMBL/GenBank/DDBJ whole genome shotgun (WGS) entry which is preliminary data.</text>
</comment>
<dbReference type="SUPFAM" id="SSF52540">
    <property type="entry name" value="P-loop containing nucleoside triphosphate hydrolases"/>
    <property type="match status" value="1"/>
</dbReference>
<keyword evidence="5 9" id="KW-0547">Nucleotide-binding</keyword>
<evidence type="ECO:0000256" key="8">
    <source>
        <dbReference type="ARBA" id="ARBA00030128"/>
    </source>
</evidence>
<dbReference type="NCBIfam" id="TIGR03263">
    <property type="entry name" value="guanyl_kin"/>
    <property type="match status" value="1"/>
</dbReference>
<keyword evidence="12" id="KW-1185">Reference proteome</keyword>